<protein>
    <submittedName>
        <fullName evidence="2">BTB domain-containing protein</fullName>
    </submittedName>
</protein>
<keyword evidence="1" id="KW-1185">Reference proteome</keyword>
<accession>A0A1I8BNW9</accession>
<dbReference type="AlphaFoldDB" id="A0A1I8BNW9"/>
<organism evidence="1 2">
    <name type="scientific">Meloidogyne hapla</name>
    <name type="common">Root-knot nematode worm</name>
    <dbReference type="NCBI Taxonomy" id="6305"/>
    <lineage>
        <taxon>Eukaryota</taxon>
        <taxon>Metazoa</taxon>
        <taxon>Ecdysozoa</taxon>
        <taxon>Nematoda</taxon>
        <taxon>Chromadorea</taxon>
        <taxon>Rhabditida</taxon>
        <taxon>Tylenchina</taxon>
        <taxon>Tylenchomorpha</taxon>
        <taxon>Tylenchoidea</taxon>
        <taxon>Meloidogynidae</taxon>
        <taxon>Meloidogyninae</taxon>
        <taxon>Meloidogyne</taxon>
    </lineage>
</organism>
<name>A0A1I8BNW9_MELHA</name>
<proteinExistence type="predicted"/>
<dbReference type="Proteomes" id="UP000095281">
    <property type="component" value="Unplaced"/>
</dbReference>
<dbReference type="WBParaSite" id="MhA1_Contig357.frz3.gene4">
    <property type="protein sequence ID" value="MhA1_Contig357.frz3.gene4"/>
    <property type="gene ID" value="MhA1_Contig357.frz3.gene4"/>
</dbReference>
<sequence>MSHGVSYFIKEEDGNVNIKLDEKNTTICQTHYIRIIEDIFFKIGGKKSMFLCGKKEHTESEIHIYTRPLTLYQILNIAYYHVSEGNPITNNFKCHHFIYALILAIVEGKRDKKILLNYNAWPMGIRDLDEALKGDGITAFDQVKNNFKMRYTNLNDENFKARIPFIPPGEEQEEE</sequence>
<evidence type="ECO:0000313" key="1">
    <source>
        <dbReference type="Proteomes" id="UP000095281"/>
    </source>
</evidence>
<evidence type="ECO:0000313" key="2">
    <source>
        <dbReference type="WBParaSite" id="MhA1_Contig357.frz3.gene4"/>
    </source>
</evidence>
<reference evidence="2" key="1">
    <citation type="submission" date="2016-11" db="UniProtKB">
        <authorList>
            <consortium name="WormBaseParasite"/>
        </authorList>
    </citation>
    <scope>IDENTIFICATION</scope>
</reference>